<organism evidence="9 10">
    <name type="scientific">Cercospora berteroae</name>
    <dbReference type="NCBI Taxonomy" id="357750"/>
    <lineage>
        <taxon>Eukaryota</taxon>
        <taxon>Fungi</taxon>
        <taxon>Dikarya</taxon>
        <taxon>Ascomycota</taxon>
        <taxon>Pezizomycotina</taxon>
        <taxon>Dothideomycetes</taxon>
        <taxon>Dothideomycetidae</taxon>
        <taxon>Mycosphaerellales</taxon>
        <taxon>Mycosphaerellaceae</taxon>
        <taxon>Cercospora</taxon>
    </lineage>
</organism>
<feature type="domain" description="Putative peptidase" evidence="8">
    <location>
        <begin position="44"/>
        <end position="269"/>
    </location>
</feature>
<proteinExistence type="inferred from homology"/>
<dbReference type="Gene3D" id="3.40.390.10">
    <property type="entry name" value="Collagenase (Catalytic Domain)"/>
    <property type="match status" value="1"/>
</dbReference>
<evidence type="ECO:0000256" key="7">
    <source>
        <dbReference type="ARBA" id="ARBA00023049"/>
    </source>
</evidence>
<dbReference type="AlphaFoldDB" id="A0A2S6CG76"/>
<name>A0A2S6CG76_9PEZI</name>
<dbReference type="Proteomes" id="UP000237631">
    <property type="component" value="Unassembled WGS sequence"/>
</dbReference>
<keyword evidence="6" id="KW-0862">Zinc</keyword>
<keyword evidence="4" id="KW-0479">Metal-binding</keyword>
<evidence type="ECO:0000256" key="2">
    <source>
        <dbReference type="ARBA" id="ARBA00010279"/>
    </source>
</evidence>
<dbReference type="PANTHER" id="PTHR37016:SF3">
    <property type="entry name" value="NEUTRAL PROTEASE 2-RELATED"/>
    <property type="match status" value="1"/>
</dbReference>
<sequence>MAVRSYQSDGSVRIAERDIDNIQDAAPEDMLQEIDDILGDIHTKSKRGTIFKRLASQYLPDFDMNNPTDSGHVQQLKDGQTDAVQLASYLEQSWSNAVDNGIYGHYFGDADKDAVQKVYKNIWGSDDQEGSIDLGYIFWTNKDIKGICTTPGTEKQGDSITLAYIGNLVRNNQQIAIAHMCDQGYDVPKRSDVDCDSLGSTVSTLMDILGAIILHEYTHFDRIGQAATGTHITDKAYGPLDVKGLSDADKLINADSYRWLALEYYWTTICGKPFSGPRDDRDNDESACQPGKCIVQ</sequence>
<dbReference type="Pfam" id="PF13933">
    <property type="entry name" value="HRXXH"/>
    <property type="match status" value="1"/>
</dbReference>
<comment type="caution">
    <text evidence="9">The sequence shown here is derived from an EMBL/GenBank/DDBJ whole genome shotgun (WGS) entry which is preliminary data.</text>
</comment>
<evidence type="ECO:0000313" key="10">
    <source>
        <dbReference type="Proteomes" id="UP000237631"/>
    </source>
</evidence>
<dbReference type="SUPFAM" id="SSF55486">
    <property type="entry name" value="Metalloproteases ('zincins'), catalytic domain"/>
    <property type="match status" value="1"/>
</dbReference>
<reference evidence="10" key="1">
    <citation type="journal article" date="2017" name="bioRxiv">
        <title>Conservation of a gene cluster reveals novel cercosporin biosynthetic mechanisms and extends production to the genus Colletotrichum.</title>
        <authorList>
            <person name="de Jonge R."/>
            <person name="Ebert M.K."/>
            <person name="Huitt-Roehl C.R."/>
            <person name="Pal P."/>
            <person name="Suttle J.C."/>
            <person name="Spanner R.E."/>
            <person name="Neubauer J.D."/>
            <person name="Jurick W.M.II."/>
            <person name="Stott K.A."/>
            <person name="Secor G.A."/>
            <person name="Thomma B.P.H.J."/>
            <person name="Van de Peer Y."/>
            <person name="Townsend C.A."/>
            <person name="Bolton M.D."/>
        </authorList>
    </citation>
    <scope>NUCLEOTIDE SEQUENCE [LARGE SCALE GENOMIC DNA]</scope>
    <source>
        <strain evidence="10">CBS538.71</strain>
    </source>
</reference>
<dbReference type="EMBL" id="PNEN01000448">
    <property type="protein sequence ID" value="PPJ58740.1"/>
    <property type="molecule type" value="Genomic_DNA"/>
</dbReference>
<dbReference type="PANTHER" id="PTHR37016">
    <property type="match status" value="1"/>
</dbReference>
<dbReference type="InterPro" id="IPR029482">
    <property type="entry name" value="HRXXH"/>
</dbReference>
<keyword evidence="5" id="KW-0378">Hydrolase</keyword>
<evidence type="ECO:0000256" key="4">
    <source>
        <dbReference type="ARBA" id="ARBA00022723"/>
    </source>
</evidence>
<evidence type="ECO:0000259" key="8">
    <source>
        <dbReference type="Pfam" id="PF13933"/>
    </source>
</evidence>
<dbReference type="InterPro" id="IPR050414">
    <property type="entry name" value="Fungal_M35_metalloproteases"/>
</dbReference>
<keyword evidence="10" id="KW-1185">Reference proteome</keyword>
<protein>
    <recommendedName>
        <fullName evidence="8">Putative peptidase domain-containing protein</fullName>
    </recommendedName>
</protein>
<evidence type="ECO:0000256" key="3">
    <source>
        <dbReference type="ARBA" id="ARBA00022670"/>
    </source>
</evidence>
<keyword evidence="3" id="KW-0645">Protease</keyword>
<gene>
    <name evidence="9" type="ORF">CBER1_08369</name>
</gene>
<evidence type="ECO:0000256" key="1">
    <source>
        <dbReference type="ARBA" id="ARBA00001947"/>
    </source>
</evidence>
<dbReference type="GO" id="GO:0008237">
    <property type="term" value="F:metallopeptidase activity"/>
    <property type="evidence" value="ECO:0007669"/>
    <property type="project" value="UniProtKB-KW"/>
</dbReference>
<evidence type="ECO:0000256" key="6">
    <source>
        <dbReference type="ARBA" id="ARBA00022833"/>
    </source>
</evidence>
<comment type="similarity">
    <text evidence="2">Belongs to the peptidase M35 family.</text>
</comment>
<evidence type="ECO:0000256" key="5">
    <source>
        <dbReference type="ARBA" id="ARBA00022801"/>
    </source>
</evidence>
<dbReference type="GO" id="GO:0046872">
    <property type="term" value="F:metal ion binding"/>
    <property type="evidence" value="ECO:0007669"/>
    <property type="project" value="UniProtKB-KW"/>
</dbReference>
<evidence type="ECO:0000313" key="9">
    <source>
        <dbReference type="EMBL" id="PPJ58740.1"/>
    </source>
</evidence>
<keyword evidence="7" id="KW-0482">Metalloprotease</keyword>
<dbReference type="OrthoDB" id="5357726at2759"/>
<dbReference type="InterPro" id="IPR024079">
    <property type="entry name" value="MetalloPept_cat_dom_sf"/>
</dbReference>
<accession>A0A2S6CG76</accession>
<dbReference type="GO" id="GO:0006508">
    <property type="term" value="P:proteolysis"/>
    <property type="evidence" value="ECO:0007669"/>
    <property type="project" value="UniProtKB-KW"/>
</dbReference>
<comment type="cofactor">
    <cofactor evidence="1">
        <name>Zn(2+)</name>
        <dbReference type="ChEBI" id="CHEBI:29105"/>
    </cofactor>
</comment>